<keyword evidence="4" id="KW-1185">Reference proteome</keyword>
<dbReference type="Proteomes" id="UP000183063">
    <property type="component" value="Unassembled WGS sequence"/>
</dbReference>
<proteinExistence type="predicted"/>
<organism evidence="1 3">
    <name type="scientific">Rhizobium tibeticum</name>
    <dbReference type="NCBI Taxonomy" id="501024"/>
    <lineage>
        <taxon>Bacteria</taxon>
        <taxon>Pseudomonadati</taxon>
        <taxon>Pseudomonadota</taxon>
        <taxon>Alphaproteobacteria</taxon>
        <taxon>Hyphomicrobiales</taxon>
        <taxon>Rhizobiaceae</taxon>
        <taxon>Rhizobium/Agrobacterium group</taxon>
        <taxon>Rhizobium</taxon>
    </lineage>
</organism>
<evidence type="ECO:0000313" key="2">
    <source>
        <dbReference type="EMBL" id="SEN05036.1"/>
    </source>
</evidence>
<gene>
    <name evidence="1" type="ORF">RTCCBAU85039_0829</name>
    <name evidence="2" type="ORF">SAMN05216228_10028</name>
</gene>
<dbReference type="EMBL" id="FNXB01000004">
    <property type="protein sequence ID" value="SEH51312.1"/>
    <property type="molecule type" value="Genomic_DNA"/>
</dbReference>
<dbReference type="STRING" id="501024.RTCCBAU85039_0829"/>
<dbReference type="EMBL" id="FOCV01000002">
    <property type="protein sequence ID" value="SEN05036.1"/>
    <property type="molecule type" value="Genomic_DNA"/>
</dbReference>
<accession>A0A1H8DD03</accession>
<reference evidence="2 4" key="3">
    <citation type="submission" date="2016-10" db="EMBL/GenBank/DDBJ databases">
        <authorList>
            <person name="Varghese N."/>
            <person name="Submissions S."/>
        </authorList>
    </citation>
    <scope>NUCLEOTIDE SEQUENCE [LARGE SCALE GENOMIC DNA]</scope>
    <source>
        <strain evidence="2 4">CGMCC 1.7071</strain>
    </source>
</reference>
<sequence length="143" mass="14643">MAPKVWGKIADSSAEPAPLADVKARLKAVIDIAAEEERLKYITGGAGQAMTYQQKSDEAKRYFAALEAGGTPEPSDFPLLSAEVGITAPTLGEVAAIVSGAFLQWQVIGSAIEAARLGTKASIEAAATASDAEAAANAVVWPG</sequence>
<reference evidence="1" key="1">
    <citation type="submission" date="2016-10" db="EMBL/GenBank/DDBJ databases">
        <authorList>
            <person name="de Groot N.N."/>
        </authorList>
    </citation>
    <scope>NUCLEOTIDE SEQUENCE [LARGE SCALE GENOMIC DNA]</scope>
    <source>
        <strain evidence="1">CCBAU85039</strain>
    </source>
</reference>
<evidence type="ECO:0000313" key="3">
    <source>
        <dbReference type="Proteomes" id="UP000183063"/>
    </source>
</evidence>
<evidence type="ECO:0008006" key="5">
    <source>
        <dbReference type="Google" id="ProtNLM"/>
    </source>
</evidence>
<dbReference type="Proteomes" id="UP000198939">
    <property type="component" value="Unassembled WGS sequence"/>
</dbReference>
<protein>
    <recommendedName>
        <fullName evidence="5">DUF4376 domain-containing protein</fullName>
    </recommendedName>
</protein>
<reference evidence="3" key="2">
    <citation type="submission" date="2016-10" db="EMBL/GenBank/DDBJ databases">
        <authorList>
            <person name="Wibberg D."/>
        </authorList>
    </citation>
    <scope>NUCLEOTIDE SEQUENCE [LARGE SCALE GENOMIC DNA]</scope>
</reference>
<dbReference type="RefSeq" id="WP_244541258.1">
    <property type="nucleotide sequence ID" value="NZ_FNXB01000004.1"/>
</dbReference>
<name>A0A1H8DD03_9HYPH</name>
<evidence type="ECO:0000313" key="1">
    <source>
        <dbReference type="EMBL" id="SEH51312.1"/>
    </source>
</evidence>
<dbReference type="AlphaFoldDB" id="A0A1H8DD03"/>
<evidence type="ECO:0000313" key="4">
    <source>
        <dbReference type="Proteomes" id="UP000198939"/>
    </source>
</evidence>